<organism evidence="1 2">
    <name type="scientific">Ovis ammon polii x Ovis aries</name>
    <dbReference type="NCBI Taxonomy" id="2918886"/>
    <lineage>
        <taxon>Eukaryota</taxon>
        <taxon>Metazoa</taxon>
        <taxon>Chordata</taxon>
        <taxon>Craniata</taxon>
        <taxon>Vertebrata</taxon>
        <taxon>Euteleostomi</taxon>
        <taxon>Mammalia</taxon>
        <taxon>Eutheria</taxon>
        <taxon>Laurasiatheria</taxon>
        <taxon>Artiodactyla</taxon>
        <taxon>Ruminantia</taxon>
        <taxon>Pecora</taxon>
        <taxon>Bovidae</taxon>
        <taxon>Caprinae</taxon>
        <taxon>Ovis</taxon>
    </lineage>
</organism>
<dbReference type="EMBL" id="CM043050">
    <property type="protein sequence ID" value="KAI4557005.1"/>
    <property type="molecule type" value="Genomic_DNA"/>
</dbReference>
<proteinExistence type="predicted"/>
<reference evidence="1" key="1">
    <citation type="submission" date="2022-03" db="EMBL/GenBank/DDBJ databases">
        <title>Genomic analyses of argali, domestic sheep and their hybrids provide insights into chromosomal evolution, heterosis and genetic basis of agronomic traits.</title>
        <authorList>
            <person name="Li M."/>
        </authorList>
    </citation>
    <scope>NUCLEOTIDE SEQUENCE</scope>
    <source>
        <strain evidence="1">F1 hybrid</strain>
    </source>
</reference>
<accession>A0ACB9U349</accession>
<protein>
    <submittedName>
        <fullName evidence="1">Uncharacterized protein</fullName>
    </submittedName>
</protein>
<evidence type="ECO:0000313" key="1">
    <source>
        <dbReference type="EMBL" id="KAI4557005.1"/>
    </source>
</evidence>
<sequence>MKGEWRTLIPRGLRSHGNRASPADPLESKWDILESCLSRLLEAIGIRPCVKAALKQQEHLLVYPRKAESPDIQSSSVNYECLVPFERHCALGYPSAGSAMKRRETLPPPSKRLKLKQDGMTKVNCDISRHKSYDKLADPAPHAVVRVKEIHSVSKDEGDIISGHTELKAFFSASIILAAKFDGQLSATSHLTSLQCVPLTATVTFNNGEKSYFSWKLNLPQTSTSNLILKAFEIGPLPNSHEVRLEFIFGRQYFLSSHSSGRLISE</sequence>
<dbReference type="Proteomes" id="UP001057279">
    <property type="component" value="Linkage Group LG25"/>
</dbReference>
<gene>
    <name evidence="1" type="ORF">MJG53_018959</name>
</gene>
<name>A0ACB9U349_9CETA</name>
<comment type="caution">
    <text evidence="1">The sequence shown here is derived from an EMBL/GenBank/DDBJ whole genome shotgun (WGS) entry which is preliminary data.</text>
</comment>
<evidence type="ECO:0000313" key="2">
    <source>
        <dbReference type="Proteomes" id="UP001057279"/>
    </source>
</evidence>
<keyword evidence="2" id="KW-1185">Reference proteome</keyword>